<proteinExistence type="predicted"/>
<dbReference type="Gene3D" id="3.30.420.40">
    <property type="match status" value="1"/>
</dbReference>
<dbReference type="InterPro" id="IPR043129">
    <property type="entry name" value="ATPase_NBD"/>
</dbReference>
<sequence length="133" mass="14800">MGVRTKLGEKRMRMGKFVSVLDNSEAILSLYVSGRTTGIVLHSSDGVSHTTPIYEGCALPHAIQCLGLAGYDLIDYHMKILPERGYAFTTTTEWEIVRDMKDKLAYVALNYEQELETSKSSSSVENNYELADG</sequence>
<reference evidence="1" key="1">
    <citation type="submission" date="2023-02" db="EMBL/GenBank/DDBJ databases">
        <title>Genome of toxic invasive species Heracleum sosnowskyi carries increased number of genes despite the absence of recent whole-genome duplications.</title>
        <authorList>
            <person name="Schelkunov M."/>
            <person name="Shtratnikova V."/>
            <person name="Makarenko M."/>
            <person name="Klepikova A."/>
            <person name="Omelchenko D."/>
            <person name="Novikova G."/>
            <person name="Obukhova E."/>
            <person name="Bogdanov V."/>
            <person name="Penin A."/>
            <person name="Logacheva M."/>
        </authorList>
    </citation>
    <scope>NUCLEOTIDE SEQUENCE</scope>
    <source>
        <strain evidence="1">Hsosn_3</strain>
        <tissue evidence="1">Leaf</tissue>
    </source>
</reference>
<dbReference type="AlphaFoldDB" id="A0AAD8J9L8"/>
<keyword evidence="2" id="KW-1185">Reference proteome</keyword>
<comment type="caution">
    <text evidence="1">The sequence shown here is derived from an EMBL/GenBank/DDBJ whole genome shotgun (WGS) entry which is preliminary data.</text>
</comment>
<dbReference type="Gene3D" id="3.90.640.10">
    <property type="entry name" value="Actin, Chain A, domain 4"/>
    <property type="match status" value="1"/>
</dbReference>
<accession>A0AAD8J9L8</accession>
<dbReference type="SUPFAM" id="SSF53067">
    <property type="entry name" value="Actin-like ATPase domain"/>
    <property type="match status" value="1"/>
</dbReference>
<gene>
    <name evidence="1" type="ORF">POM88_008290</name>
</gene>
<name>A0AAD8J9L8_9APIA</name>
<protein>
    <submittedName>
        <fullName evidence="1">Cytoplasmic actin</fullName>
    </submittedName>
</protein>
<evidence type="ECO:0000313" key="2">
    <source>
        <dbReference type="Proteomes" id="UP001237642"/>
    </source>
</evidence>
<evidence type="ECO:0000313" key="1">
    <source>
        <dbReference type="EMBL" id="KAK1398427.1"/>
    </source>
</evidence>
<dbReference type="PRINTS" id="PR00190">
    <property type="entry name" value="ACTIN"/>
</dbReference>
<dbReference type="InterPro" id="IPR004000">
    <property type="entry name" value="Actin"/>
</dbReference>
<dbReference type="Pfam" id="PF00022">
    <property type="entry name" value="Actin"/>
    <property type="match status" value="1"/>
</dbReference>
<dbReference type="Proteomes" id="UP001237642">
    <property type="component" value="Unassembled WGS sequence"/>
</dbReference>
<dbReference type="EMBL" id="JAUIZM010000002">
    <property type="protein sequence ID" value="KAK1398427.1"/>
    <property type="molecule type" value="Genomic_DNA"/>
</dbReference>
<reference evidence="1" key="2">
    <citation type="submission" date="2023-05" db="EMBL/GenBank/DDBJ databases">
        <authorList>
            <person name="Schelkunov M.I."/>
        </authorList>
    </citation>
    <scope>NUCLEOTIDE SEQUENCE</scope>
    <source>
        <strain evidence="1">Hsosn_3</strain>
        <tissue evidence="1">Leaf</tissue>
    </source>
</reference>
<dbReference type="PANTHER" id="PTHR11937">
    <property type="entry name" value="ACTIN"/>
    <property type="match status" value="1"/>
</dbReference>
<organism evidence="1 2">
    <name type="scientific">Heracleum sosnowskyi</name>
    <dbReference type="NCBI Taxonomy" id="360622"/>
    <lineage>
        <taxon>Eukaryota</taxon>
        <taxon>Viridiplantae</taxon>
        <taxon>Streptophyta</taxon>
        <taxon>Embryophyta</taxon>
        <taxon>Tracheophyta</taxon>
        <taxon>Spermatophyta</taxon>
        <taxon>Magnoliopsida</taxon>
        <taxon>eudicotyledons</taxon>
        <taxon>Gunneridae</taxon>
        <taxon>Pentapetalae</taxon>
        <taxon>asterids</taxon>
        <taxon>campanulids</taxon>
        <taxon>Apiales</taxon>
        <taxon>Apiaceae</taxon>
        <taxon>Apioideae</taxon>
        <taxon>apioid superclade</taxon>
        <taxon>Tordylieae</taxon>
        <taxon>Tordyliinae</taxon>
        <taxon>Heracleum</taxon>
    </lineage>
</organism>